<proteinExistence type="predicted"/>
<dbReference type="SUPFAM" id="SSF141371">
    <property type="entry name" value="PilZ domain-like"/>
    <property type="match status" value="1"/>
</dbReference>
<dbReference type="AlphaFoldDB" id="A0A1Q8ZPK0"/>
<organism evidence="2 3">
    <name type="scientific">Rhizobium oryziradicis</name>
    <dbReference type="NCBI Taxonomy" id="1867956"/>
    <lineage>
        <taxon>Bacteria</taxon>
        <taxon>Pseudomonadati</taxon>
        <taxon>Pseudomonadota</taxon>
        <taxon>Alphaproteobacteria</taxon>
        <taxon>Hyphomicrobiales</taxon>
        <taxon>Rhizobiaceae</taxon>
        <taxon>Rhizobium/Agrobacterium group</taxon>
        <taxon>Rhizobium</taxon>
    </lineage>
</organism>
<dbReference type="OrthoDB" id="8479088at2"/>
<reference evidence="2 3" key="1">
    <citation type="submission" date="2016-09" db="EMBL/GenBank/DDBJ databases">
        <title>Rhizobium oryziradicis sp. nov., isolated from the root of rice.</title>
        <authorList>
            <person name="Zhao J."/>
            <person name="Zhang X."/>
        </authorList>
    </citation>
    <scope>NUCLEOTIDE SEQUENCE [LARGE SCALE GENOMIC DNA]</scope>
    <source>
        <strain evidence="2 3">N19</strain>
    </source>
</reference>
<dbReference type="EMBL" id="MKIM01000028">
    <property type="protein sequence ID" value="OLP43802.1"/>
    <property type="molecule type" value="Genomic_DNA"/>
</dbReference>
<accession>A0A1Q8ZPK0</accession>
<feature type="domain" description="PilZ" evidence="1">
    <location>
        <begin position="8"/>
        <end position="72"/>
    </location>
</feature>
<name>A0A1Q8ZPK0_9HYPH</name>
<evidence type="ECO:0000313" key="3">
    <source>
        <dbReference type="Proteomes" id="UP000186894"/>
    </source>
</evidence>
<dbReference type="Proteomes" id="UP000186894">
    <property type="component" value="Unassembled WGS sequence"/>
</dbReference>
<comment type="caution">
    <text evidence="2">The sequence shown here is derived from an EMBL/GenBank/DDBJ whole genome shotgun (WGS) entry which is preliminary data.</text>
</comment>
<sequence>MDSNVRYMKQLANCRIVNISRKGLAVELYTAFHAATGSTIQVENDDIGLMEGIVCWNKGGRLGIQFRQNSKSVAQVTAYFRHFHHEVIPVLKS</sequence>
<dbReference type="Pfam" id="PF07238">
    <property type="entry name" value="PilZ"/>
    <property type="match status" value="1"/>
</dbReference>
<dbReference type="InterPro" id="IPR009875">
    <property type="entry name" value="PilZ_domain"/>
</dbReference>
<keyword evidence="3" id="KW-1185">Reference proteome</keyword>
<evidence type="ECO:0000313" key="2">
    <source>
        <dbReference type="EMBL" id="OLP43802.1"/>
    </source>
</evidence>
<protein>
    <submittedName>
        <fullName evidence="2">Pilus assembly protein PilZ</fullName>
    </submittedName>
</protein>
<gene>
    <name evidence="2" type="ORF">BJF95_21445</name>
</gene>
<dbReference type="GO" id="GO:0035438">
    <property type="term" value="F:cyclic-di-GMP binding"/>
    <property type="evidence" value="ECO:0007669"/>
    <property type="project" value="InterPro"/>
</dbReference>
<dbReference type="STRING" id="1867956.BJF95_21445"/>
<evidence type="ECO:0000259" key="1">
    <source>
        <dbReference type="Pfam" id="PF07238"/>
    </source>
</evidence>